<evidence type="ECO:0000256" key="1">
    <source>
        <dbReference type="SAM" id="MobiDB-lite"/>
    </source>
</evidence>
<dbReference type="PANTHER" id="PTHR47843">
    <property type="entry name" value="BTB DOMAIN-CONTAINING PROTEIN-RELATED"/>
    <property type="match status" value="1"/>
</dbReference>
<feature type="domain" description="BTB" evidence="2">
    <location>
        <begin position="55"/>
        <end position="117"/>
    </location>
</feature>
<evidence type="ECO:0000313" key="4">
    <source>
        <dbReference type="Proteomes" id="UP000566819"/>
    </source>
</evidence>
<dbReference type="Gene3D" id="3.30.710.10">
    <property type="entry name" value="Potassium Channel Kv1.1, Chain A"/>
    <property type="match status" value="1"/>
</dbReference>
<dbReference type="SUPFAM" id="SSF54695">
    <property type="entry name" value="POZ domain"/>
    <property type="match status" value="1"/>
</dbReference>
<evidence type="ECO:0000313" key="3">
    <source>
        <dbReference type="EMBL" id="KAF4625465.1"/>
    </source>
</evidence>
<dbReference type="AlphaFoldDB" id="A0A8H4RAX4"/>
<organism evidence="3 4">
    <name type="scientific">Cudoniella acicularis</name>
    <dbReference type="NCBI Taxonomy" id="354080"/>
    <lineage>
        <taxon>Eukaryota</taxon>
        <taxon>Fungi</taxon>
        <taxon>Dikarya</taxon>
        <taxon>Ascomycota</taxon>
        <taxon>Pezizomycotina</taxon>
        <taxon>Leotiomycetes</taxon>
        <taxon>Helotiales</taxon>
        <taxon>Tricladiaceae</taxon>
        <taxon>Cudoniella</taxon>
    </lineage>
</organism>
<dbReference type="PROSITE" id="PS50097">
    <property type="entry name" value="BTB"/>
    <property type="match status" value="1"/>
</dbReference>
<dbReference type="InterPro" id="IPR000210">
    <property type="entry name" value="BTB/POZ_dom"/>
</dbReference>
<feature type="region of interest" description="Disordered" evidence="1">
    <location>
        <begin position="1"/>
        <end position="44"/>
    </location>
</feature>
<dbReference type="EMBL" id="JAAMPI010001372">
    <property type="protein sequence ID" value="KAF4625465.1"/>
    <property type="molecule type" value="Genomic_DNA"/>
</dbReference>
<reference evidence="3 4" key="1">
    <citation type="submission" date="2020-03" db="EMBL/GenBank/DDBJ databases">
        <title>Draft Genome Sequence of Cudoniella acicularis.</title>
        <authorList>
            <person name="Buettner E."/>
            <person name="Kellner H."/>
        </authorList>
    </citation>
    <scope>NUCLEOTIDE SEQUENCE [LARGE SCALE GENOMIC DNA]</scope>
    <source>
        <strain evidence="3 4">DSM 108380</strain>
    </source>
</reference>
<proteinExistence type="predicted"/>
<sequence>MALPFLPNQLSSSPQAISSSPEKSTGLSTKDMASSSPETVQEPPKRLNELMKSGKMVKIYVGRDKADFWILHEEVICYYSEFFKKAFKGPFAEGTTKEMTLEDDDPAVFGRFVDWIYGWNLGPCEGPHDSGDRAHLVEWCSLHVFADKFGNKFLADESLRQYMECSRMGECAKLCPSTEIICIIWQNTAPDSLFAIWLVKETYRKSKTILWLANPKVTSSAVYQDAQSIVWQVSGVTKELIVQRRRNERGISSQEIQPSIFSWVLRENSGHFPEGLLCQSSSWFKAAFQSIFKEGREKSMELPENDLKVFDKIGAQNFANGVNCECCNIWDLDGVFTPKNVCFTVGKFFKKRHPSEIFTNFGPFLACNKAFSIDFAQEVEDHIMLSKWSEYKMYYCRIHSIQTKTEMNLLSGVAPGGSDASGNDTGWVNMKSDNVGNFCGEWVIDGGQQR</sequence>
<dbReference type="Proteomes" id="UP000566819">
    <property type="component" value="Unassembled WGS sequence"/>
</dbReference>
<name>A0A8H4RAX4_9HELO</name>
<comment type="caution">
    <text evidence="3">The sequence shown here is derived from an EMBL/GenBank/DDBJ whole genome shotgun (WGS) entry which is preliminary data.</text>
</comment>
<feature type="compositionally biased region" description="Low complexity" evidence="1">
    <location>
        <begin position="11"/>
        <end position="24"/>
    </location>
</feature>
<protein>
    <recommendedName>
        <fullName evidence="2">BTB domain-containing protein</fullName>
    </recommendedName>
</protein>
<feature type="compositionally biased region" description="Polar residues" evidence="1">
    <location>
        <begin position="25"/>
        <end position="39"/>
    </location>
</feature>
<keyword evidence="4" id="KW-1185">Reference proteome</keyword>
<dbReference type="Pfam" id="PF00651">
    <property type="entry name" value="BTB"/>
    <property type="match status" value="1"/>
</dbReference>
<dbReference type="OrthoDB" id="194443at2759"/>
<evidence type="ECO:0000259" key="2">
    <source>
        <dbReference type="PROSITE" id="PS50097"/>
    </source>
</evidence>
<dbReference type="CDD" id="cd18186">
    <property type="entry name" value="BTB_POZ_ZBTB_KLHL-like"/>
    <property type="match status" value="1"/>
</dbReference>
<accession>A0A8H4RAX4</accession>
<gene>
    <name evidence="3" type="ORF">G7Y89_g12700</name>
</gene>
<dbReference type="InterPro" id="IPR011333">
    <property type="entry name" value="SKP1/BTB/POZ_sf"/>
</dbReference>